<accession>A0A6M1RL49</accession>
<dbReference type="InterPro" id="IPR008979">
    <property type="entry name" value="Galactose-bd-like_sf"/>
</dbReference>
<evidence type="ECO:0000313" key="2">
    <source>
        <dbReference type="Proteomes" id="UP000477311"/>
    </source>
</evidence>
<evidence type="ECO:0000313" key="1">
    <source>
        <dbReference type="EMBL" id="NGO38227.1"/>
    </source>
</evidence>
<organism evidence="1 2">
    <name type="scientific">Limisphaera ngatamarikiensis</name>
    <dbReference type="NCBI Taxonomy" id="1324935"/>
    <lineage>
        <taxon>Bacteria</taxon>
        <taxon>Pseudomonadati</taxon>
        <taxon>Verrucomicrobiota</taxon>
        <taxon>Verrucomicrobiia</taxon>
        <taxon>Limisphaerales</taxon>
        <taxon>Limisphaeraceae</taxon>
        <taxon>Limisphaera</taxon>
    </lineage>
</organism>
<dbReference type="EMBL" id="JAAKYA010000012">
    <property type="protein sequence ID" value="NGO38227.1"/>
    <property type="molecule type" value="Genomic_DNA"/>
</dbReference>
<name>A0A6M1RL49_9BACT</name>
<reference evidence="1 2" key="1">
    <citation type="submission" date="2020-02" db="EMBL/GenBank/DDBJ databases">
        <title>Draft genome sequence of Limisphaera ngatamarikiensis NGM72.4T, a thermophilic Verrucomicrobia grouped in subdivision 3.</title>
        <authorList>
            <person name="Carere C.R."/>
            <person name="Steen J."/>
            <person name="Hugenholtz P."/>
            <person name="Stott M.B."/>
        </authorList>
    </citation>
    <scope>NUCLEOTIDE SEQUENCE [LARGE SCALE GENOMIC DNA]</scope>
    <source>
        <strain evidence="1 2">NGM72.4</strain>
    </source>
</reference>
<proteinExistence type="predicted"/>
<protein>
    <submittedName>
        <fullName evidence="1">Uncharacterized protein</fullName>
    </submittedName>
</protein>
<dbReference type="Proteomes" id="UP000477311">
    <property type="component" value="Unassembled WGS sequence"/>
</dbReference>
<comment type="caution">
    <text evidence="1">The sequence shown here is derived from an EMBL/GenBank/DDBJ whole genome shotgun (WGS) entry which is preliminary data.</text>
</comment>
<dbReference type="SUPFAM" id="SSF49785">
    <property type="entry name" value="Galactose-binding domain-like"/>
    <property type="match status" value="1"/>
</dbReference>
<gene>
    <name evidence="1" type="ORF">G4L39_02295</name>
</gene>
<sequence>MALLIVPGRAVSNPLYLEALRDFERYGETIWRQATHAGAPPGTGYWGDGNSSGNGGIRGSCGVAVACATLVYADPDAPETVRRLDQLRQALEYAAQTHVTGPYLCRDGRRWGRGWQTALWAGSMGLACLLVQDRLPSNTVAMVQRVVADECNYRAAIPPASGYIGDTKSEENGWNSNILTLGAAWLSGHSNAPAWLDAAKRYLVNTYTVADSAGDPLAPWITTTTLYPSYALENHGFFHPTYQMVGGMSLGDSLLMARLANPAVAAELEPFAEHNVLEVWNRILAPLLLDSSDFAYPAGLDWELHDFEHNSYLAWLATHFNDPLARWAHEQVARLVRHRQMVNGDGTFVGPSGGGFYREAVEARRTAIAWLHTRVNAHPTGPIEPPGPSFLHLPDVRVIHLRSDRGSFSISYKPGRVMAVIEPAARSIPEEAFLTTPRLPGILGLGQLGPPTDAALRELQTFSGGFQATLALTNGTAGWTLAQVFCDGHTFALIEVPYPTGAPATADPAAFIGGIENDPLTGGVRGLTWSGGRAWITNRSGTVIQITNRWVCVDDRHGVVAGPAGWFEYRAASGYNILGAAEDQLRFLPQAPAGVRWAIWFPAQTAAELEQHAAQVQWQTDGRFGRLTWPGRDGQLRTMEVNLPQSDPYPPYPVPPSRGAASSTQGSYTFDRVLDGRQDTFWVSLYGPTNRAEWLWVSWDRMVALSGATLWPRTDNGGYGPSYVRLLLDVPEPLPGSNPPPGGRLVYEGPVPPDAPLQVTLHPPEVATNALWLLLGAYDRGNTNQPRNVQVAELVFVERARAGTYGHWVLTRFPSDRLEQPEQVDPQADPDQDQLPNLWEFATGTDPLNPGSGTAGWGPGGYNATEVSWTIFRHPAPIGLTETFLQSTDLRGWSPVSPIRQRRIGFTGAAEVWEVVFPRLTEARFYRIQYHLEFDR</sequence>
<keyword evidence="2" id="KW-1185">Reference proteome</keyword>
<dbReference type="Gene3D" id="2.60.120.260">
    <property type="entry name" value="Galactose-binding domain-like"/>
    <property type="match status" value="1"/>
</dbReference>
<dbReference type="AlphaFoldDB" id="A0A6M1RL49"/>